<protein>
    <submittedName>
        <fullName evidence="1">Uncharacterized protein</fullName>
    </submittedName>
</protein>
<name>A0A5M6I897_9PROT</name>
<keyword evidence="2" id="KW-1185">Reference proteome</keyword>
<dbReference type="AlphaFoldDB" id="A0A5M6I897"/>
<dbReference type="RefSeq" id="WP_150063502.1">
    <property type="nucleotide sequence ID" value="NZ_JACHII010000014.1"/>
</dbReference>
<evidence type="ECO:0000313" key="1">
    <source>
        <dbReference type="EMBL" id="KAA5604411.1"/>
    </source>
</evidence>
<gene>
    <name evidence="1" type="ORF">F1188_16250</name>
</gene>
<organism evidence="1 2">
    <name type="scientific">Roseospira marina</name>
    <dbReference type="NCBI Taxonomy" id="140057"/>
    <lineage>
        <taxon>Bacteria</taxon>
        <taxon>Pseudomonadati</taxon>
        <taxon>Pseudomonadota</taxon>
        <taxon>Alphaproteobacteria</taxon>
        <taxon>Rhodospirillales</taxon>
        <taxon>Rhodospirillaceae</taxon>
        <taxon>Roseospira</taxon>
    </lineage>
</organism>
<sequence>MTDACGAAPYDTWRQPKPDVDTTNCPQVWLKRSDDGDAVFVGHVNLSINNLARVVSLPLMMYEDDAVGLGADSFGPRYRTIDLPVGRLDRVIPNAELRHSLHIKDEHNIPAYAIEHQDVYRDATCFSWPALSATLEQYEDLFDLDLFVPGGR</sequence>
<dbReference type="Proteomes" id="UP000324065">
    <property type="component" value="Unassembled WGS sequence"/>
</dbReference>
<proteinExistence type="predicted"/>
<dbReference type="EMBL" id="VWPJ01000018">
    <property type="protein sequence ID" value="KAA5604411.1"/>
    <property type="molecule type" value="Genomic_DNA"/>
</dbReference>
<evidence type="ECO:0000313" key="2">
    <source>
        <dbReference type="Proteomes" id="UP000324065"/>
    </source>
</evidence>
<reference evidence="1 2" key="1">
    <citation type="submission" date="2019-09" db="EMBL/GenBank/DDBJ databases">
        <title>Genome sequence of Roseospira marina, one of the more divergent members of the non-sulfur purple photosynthetic bacterial family, the Rhodospirillaceae.</title>
        <authorList>
            <person name="Meyer T."/>
            <person name="Kyndt J."/>
        </authorList>
    </citation>
    <scope>NUCLEOTIDE SEQUENCE [LARGE SCALE GENOMIC DNA]</scope>
    <source>
        <strain evidence="1 2">DSM 15113</strain>
    </source>
</reference>
<comment type="caution">
    <text evidence="1">The sequence shown here is derived from an EMBL/GenBank/DDBJ whole genome shotgun (WGS) entry which is preliminary data.</text>
</comment>
<accession>A0A5M6I897</accession>